<dbReference type="PRINTS" id="PR00783">
    <property type="entry name" value="MINTRINSICP"/>
</dbReference>
<evidence type="ECO:0000256" key="7">
    <source>
        <dbReference type="RuleBase" id="RU000477"/>
    </source>
</evidence>
<evidence type="ECO:0000256" key="3">
    <source>
        <dbReference type="ARBA" id="ARBA00022448"/>
    </source>
</evidence>
<feature type="transmembrane region" description="Helical" evidence="8">
    <location>
        <begin position="74"/>
        <end position="93"/>
    </location>
</feature>
<dbReference type="SUPFAM" id="SSF81338">
    <property type="entry name" value="Aquaporin-like"/>
    <property type="match status" value="1"/>
</dbReference>
<keyword evidence="3 7" id="KW-0813">Transport</keyword>
<protein>
    <recommendedName>
        <fullName evidence="11">Aquaporin</fullName>
    </recommendedName>
</protein>
<evidence type="ECO:0000256" key="5">
    <source>
        <dbReference type="ARBA" id="ARBA00022989"/>
    </source>
</evidence>
<evidence type="ECO:0000256" key="8">
    <source>
        <dbReference type="SAM" id="Phobius"/>
    </source>
</evidence>
<dbReference type="EMBL" id="CAJNOC010001724">
    <property type="protein sequence ID" value="CAF0886479.1"/>
    <property type="molecule type" value="Genomic_DNA"/>
</dbReference>
<feature type="transmembrane region" description="Helical" evidence="8">
    <location>
        <begin position="172"/>
        <end position="193"/>
    </location>
</feature>
<feature type="transmembrane region" description="Helical" evidence="8">
    <location>
        <begin position="256"/>
        <end position="279"/>
    </location>
</feature>
<evidence type="ECO:0000313" key="10">
    <source>
        <dbReference type="Proteomes" id="UP000663879"/>
    </source>
</evidence>
<name>A0A813YMH7_9BILA</name>
<keyword evidence="10" id="KW-1185">Reference proteome</keyword>
<feature type="transmembrane region" description="Helical" evidence="8">
    <location>
        <begin position="120"/>
        <end position="143"/>
    </location>
</feature>
<feature type="transmembrane region" description="Helical" evidence="8">
    <location>
        <begin position="205"/>
        <end position="223"/>
    </location>
</feature>
<evidence type="ECO:0008006" key="11">
    <source>
        <dbReference type="Google" id="ProtNLM"/>
    </source>
</evidence>
<dbReference type="CDD" id="cd00333">
    <property type="entry name" value="MIP"/>
    <property type="match status" value="1"/>
</dbReference>
<comment type="caution">
    <text evidence="9">The sequence shown here is derived from an EMBL/GenBank/DDBJ whole genome shotgun (WGS) entry which is preliminary data.</text>
</comment>
<dbReference type="InterPro" id="IPR023271">
    <property type="entry name" value="Aquaporin-like"/>
</dbReference>
<dbReference type="OrthoDB" id="3222at2759"/>
<dbReference type="NCBIfam" id="TIGR00861">
    <property type="entry name" value="MIP"/>
    <property type="match status" value="1"/>
</dbReference>
<accession>A0A813YMH7</accession>
<organism evidence="9 10">
    <name type="scientific">Brachionus calyciflorus</name>
    <dbReference type="NCBI Taxonomy" id="104777"/>
    <lineage>
        <taxon>Eukaryota</taxon>
        <taxon>Metazoa</taxon>
        <taxon>Spiralia</taxon>
        <taxon>Gnathifera</taxon>
        <taxon>Rotifera</taxon>
        <taxon>Eurotatoria</taxon>
        <taxon>Monogononta</taxon>
        <taxon>Pseudotrocha</taxon>
        <taxon>Ploima</taxon>
        <taxon>Brachionidae</taxon>
        <taxon>Brachionus</taxon>
    </lineage>
</organism>
<evidence type="ECO:0000256" key="1">
    <source>
        <dbReference type="ARBA" id="ARBA00004141"/>
    </source>
</evidence>
<dbReference type="Proteomes" id="UP000663879">
    <property type="component" value="Unassembled WGS sequence"/>
</dbReference>
<dbReference type="Gene3D" id="1.20.1080.10">
    <property type="entry name" value="Glycerol uptake facilitator protein"/>
    <property type="match status" value="1"/>
</dbReference>
<dbReference type="PANTHER" id="PTHR43829">
    <property type="entry name" value="AQUAPORIN OR AQUAGLYCEROPORIN RELATED"/>
    <property type="match status" value="1"/>
</dbReference>
<dbReference type="InterPro" id="IPR000425">
    <property type="entry name" value="MIP"/>
</dbReference>
<dbReference type="AlphaFoldDB" id="A0A813YMH7"/>
<evidence type="ECO:0000256" key="4">
    <source>
        <dbReference type="ARBA" id="ARBA00022692"/>
    </source>
</evidence>
<gene>
    <name evidence="9" type="ORF">OXX778_LOCUS10685</name>
</gene>
<dbReference type="PROSITE" id="PS00221">
    <property type="entry name" value="MIP"/>
    <property type="match status" value="1"/>
</dbReference>
<comment type="subcellular location">
    <subcellularLocation>
        <location evidence="1">Membrane</location>
        <topology evidence="1">Multi-pass membrane protein</topology>
    </subcellularLocation>
</comment>
<keyword evidence="5 8" id="KW-1133">Transmembrane helix</keyword>
<evidence type="ECO:0000256" key="2">
    <source>
        <dbReference type="ARBA" id="ARBA00006175"/>
    </source>
</evidence>
<reference evidence="9" key="1">
    <citation type="submission" date="2021-02" db="EMBL/GenBank/DDBJ databases">
        <authorList>
            <person name="Nowell W R."/>
        </authorList>
    </citation>
    <scope>NUCLEOTIDE SEQUENCE</scope>
    <source>
        <strain evidence="9">Ploen Becks lab</strain>
    </source>
</reference>
<keyword evidence="4 7" id="KW-0812">Transmembrane</keyword>
<proteinExistence type="inferred from homology"/>
<keyword evidence="6 8" id="KW-0472">Membrane</keyword>
<dbReference type="InterPro" id="IPR022357">
    <property type="entry name" value="MIP_CS"/>
</dbReference>
<evidence type="ECO:0000313" key="9">
    <source>
        <dbReference type="EMBL" id="CAF0886479.1"/>
    </source>
</evidence>
<evidence type="ECO:0000256" key="6">
    <source>
        <dbReference type="ARBA" id="ARBA00023136"/>
    </source>
</evidence>
<feature type="transmembrane region" description="Helical" evidence="8">
    <location>
        <begin position="36"/>
        <end position="62"/>
    </location>
</feature>
<dbReference type="InterPro" id="IPR050363">
    <property type="entry name" value="MIP/Aquaporin"/>
</dbReference>
<dbReference type="PANTHER" id="PTHR43829:SF9">
    <property type="entry name" value="AQUAPORIN-9"/>
    <property type="match status" value="1"/>
</dbReference>
<dbReference type="GO" id="GO:0015250">
    <property type="term" value="F:water channel activity"/>
    <property type="evidence" value="ECO:0007669"/>
    <property type="project" value="TreeGrafter"/>
</dbReference>
<dbReference type="Pfam" id="PF00230">
    <property type="entry name" value="MIP"/>
    <property type="match status" value="1"/>
</dbReference>
<sequence>MNNPDSIRFHSKIEKERKPKRNFQSFLKKYFRCKNVYFQVFIAELFGTFIFVTFGCSSIAQYKLFNRVHQGWETFLTISTGMGFGLMIAILVAGKVSGGHYNPAVSFAMLLTGQLNAIKFLIYVTAQFLGAFLAGAMVFVLYYDSMIQFGLKMYSIETAGIFGTYPVKELSVWGAFFDQFLGTLFFVIGVLAVTDKNNVDMPHGAVALIIGLLLFLVGISFGYNTGFAVNPARDFGPRVFSALAGWGSQVFSSGNYFFWIPIVAPMIGSFGATILYSILISNHF</sequence>
<comment type="similarity">
    <text evidence="2 7">Belongs to the MIP/aquaporin (TC 1.A.8) family.</text>
</comment>
<dbReference type="GO" id="GO:0016323">
    <property type="term" value="C:basolateral plasma membrane"/>
    <property type="evidence" value="ECO:0007669"/>
    <property type="project" value="TreeGrafter"/>
</dbReference>
<dbReference type="GO" id="GO:0015254">
    <property type="term" value="F:glycerol channel activity"/>
    <property type="evidence" value="ECO:0007669"/>
    <property type="project" value="TreeGrafter"/>
</dbReference>